<dbReference type="CDD" id="cd03784">
    <property type="entry name" value="GT1_Gtf-like"/>
    <property type="match status" value="1"/>
</dbReference>
<dbReference type="Proteomes" id="UP001501251">
    <property type="component" value="Unassembled WGS sequence"/>
</dbReference>
<feature type="domain" description="Erythromycin biosynthesis protein CIII-like N-terminal" evidence="6">
    <location>
        <begin position="22"/>
        <end position="230"/>
    </location>
</feature>
<evidence type="ECO:0000256" key="2">
    <source>
        <dbReference type="ARBA" id="ARBA00022676"/>
    </source>
</evidence>
<dbReference type="InterPro" id="IPR002213">
    <property type="entry name" value="UDP_glucos_trans"/>
</dbReference>
<feature type="region of interest" description="Disordered" evidence="4">
    <location>
        <begin position="392"/>
        <end position="419"/>
    </location>
</feature>
<gene>
    <name evidence="7" type="ORF">GCM10022252_61600</name>
</gene>
<evidence type="ECO:0000259" key="6">
    <source>
        <dbReference type="Pfam" id="PF21036"/>
    </source>
</evidence>
<dbReference type="Pfam" id="PF06722">
    <property type="entry name" value="EryCIII-like_C"/>
    <property type="match status" value="1"/>
</dbReference>
<protein>
    <submittedName>
        <fullName evidence="7">DUF1205 domain-containing protein</fullName>
    </submittedName>
</protein>
<organism evidence="7 8">
    <name type="scientific">Streptosporangium oxazolinicum</name>
    <dbReference type="NCBI Taxonomy" id="909287"/>
    <lineage>
        <taxon>Bacteria</taxon>
        <taxon>Bacillati</taxon>
        <taxon>Actinomycetota</taxon>
        <taxon>Actinomycetes</taxon>
        <taxon>Streptosporangiales</taxon>
        <taxon>Streptosporangiaceae</taxon>
        <taxon>Streptosporangium</taxon>
    </lineage>
</organism>
<dbReference type="InterPro" id="IPR048284">
    <property type="entry name" value="EryCIII-like_N"/>
</dbReference>
<dbReference type="Pfam" id="PF21036">
    <property type="entry name" value="EryCIII-like_N"/>
    <property type="match status" value="1"/>
</dbReference>
<dbReference type="EMBL" id="BAABAQ010000013">
    <property type="protein sequence ID" value="GAA4203653.1"/>
    <property type="molecule type" value="Genomic_DNA"/>
</dbReference>
<evidence type="ECO:0000313" key="8">
    <source>
        <dbReference type="Proteomes" id="UP001501251"/>
    </source>
</evidence>
<keyword evidence="8" id="KW-1185">Reference proteome</keyword>
<comment type="caution">
    <text evidence="7">The sequence shown here is derived from an EMBL/GenBank/DDBJ whole genome shotgun (WGS) entry which is preliminary data.</text>
</comment>
<dbReference type="PANTHER" id="PTHR48050:SF13">
    <property type="entry name" value="STEROL 3-BETA-GLUCOSYLTRANSFERASE UGT80A2"/>
    <property type="match status" value="1"/>
</dbReference>
<evidence type="ECO:0000259" key="5">
    <source>
        <dbReference type="Pfam" id="PF06722"/>
    </source>
</evidence>
<dbReference type="SUPFAM" id="SSF53756">
    <property type="entry name" value="UDP-Glycosyltransferase/glycogen phosphorylase"/>
    <property type="match status" value="1"/>
</dbReference>
<dbReference type="InterPro" id="IPR010610">
    <property type="entry name" value="EryCIII-like_C"/>
</dbReference>
<evidence type="ECO:0000313" key="7">
    <source>
        <dbReference type="EMBL" id="GAA4203653.1"/>
    </source>
</evidence>
<keyword evidence="3" id="KW-0808">Transferase</keyword>
<dbReference type="InterPro" id="IPR050426">
    <property type="entry name" value="Glycosyltransferase_28"/>
</dbReference>
<dbReference type="Gene3D" id="3.40.50.2000">
    <property type="entry name" value="Glycogen Phosphorylase B"/>
    <property type="match status" value="2"/>
</dbReference>
<evidence type="ECO:0000256" key="1">
    <source>
        <dbReference type="ARBA" id="ARBA00006962"/>
    </source>
</evidence>
<feature type="compositionally biased region" description="Polar residues" evidence="4">
    <location>
        <begin position="410"/>
        <end position="419"/>
    </location>
</feature>
<feature type="domain" description="Erythromycin biosynthesis protein CIII-like C-terminal" evidence="5">
    <location>
        <begin position="249"/>
        <end position="389"/>
    </location>
</feature>
<proteinExistence type="inferred from homology"/>
<keyword evidence="2" id="KW-0328">Glycosyltransferase</keyword>
<dbReference type="PANTHER" id="PTHR48050">
    <property type="entry name" value="STEROL 3-BETA-GLUCOSYLTRANSFERASE"/>
    <property type="match status" value="1"/>
</dbReference>
<feature type="compositionally biased region" description="Pro residues" evidence="4">
    <location>
        <begin position="393"/>
        <end position="402"/>
    </location>
</feature>
<accession>A0ABP8BCT0</accession>
<comment type="similarity">
    <text evidence="1">Belongs to the glycosyltransferase 28 family.</text>
</comment>
<reference evidence="8" key="1">
    <citation type="journal article" date="2019" name="Int. J. Syst. Evol. Microbiol.">
        <title>The Global Catalogue of Microorganisms (GCM) 10K type strain sequencing project: providing services to taxonomists for standard genome sequencing and annotation.</title>
        <authorList>
            <consortium name="The Broad Institute Genomics Platform"/>
            <consortium name="The Broad Institute Genome Sequencing Center for Infectious Disease"/>
            <person name="Wu L."/>
            <person name="Ma J."/>
        </authorList>
    </citation>
    <scope>NUCLEOTIDE SEQUENCE [LARGE SCALE GENOMIC DNA]</scope>
    <source>
        <strain evidence="8">JCM 17388</strain>
    </source>
</reference>
<sequence length="419" mass="44145">MRVLFTGWAWPSHVYPMIPLAWACRAAGHEVRVAAPPGLTNVIAHAGLTPVPVGHDVDVTGAVRSFVRALVPENGTGPAAGPAEGRPSARTPRALGMFVDLAESMVDDLAAFTRDWRADLVVYDPTAWAGPLAAAAAGVPAVRQLYGIDLLFPAREAVIRALEPIRDRLGVEEADPLGALTVDPCPAGLQEDFPGARRRMRYLPYNGAHDAYPARPPERTGRPRICVTWGTTMARLGDEFFLAGHAARALAGLDAEVVVAITPAQRAVLGDLPPNARVAESVPLHLLLPGCDLVVHHGGAGSMLTGLVNGLPQLALPRLPDHAGHARRLAATGAGLVLDPADGFEPAEIRRAVEELLASPGHGRSARDLGEAMAAHPAPVELVADLEDLARVPPEPVEPPEPADGHDRQLSTLTHHAMG</sequence>
<evidence type="ECO:0000256" key="4">
    <source>
        <dbReference type="SAM" id="MobiDB-lite"/>
    </source>
</evidence>
<name>A0ABP8BCT0_9ACTN</name>
<evidence type="ECO:0000256" key="3">
    <source>
        <dbReference type="ARBA" id="ARBA00022679"/>
    </source>
</evidence>